<protein>
    <recommendedName>
        <fullName evidence="2">Restriction endonuclease type IV Mrr domain-containing protein</fullName>
    </recommendedName>
</protein>
<dbReference type="EMBL" id="MN739582">
    <property type="protein sequence ID" value="QHT14422.1"/>
    <property type="molecule type" value="Genomic_DNA"/>
</dbReference>
<organism evidence="1">
    <name type="scientific">viral metagenome</name>
    <dbReference type="NCBI Taxonomy" id="1070528"/>
    <lineage>
        <taxon>unclassified sequences</taxon>
        <taxon>metagenomes</taxon>
        <taxon>organismal metagenomes</taxon>
    </lineage>
</organism>
<sequence length="460" mass="52466">MADTKRVTIYIPSTFDLPPVYRDDNPKNVSIALSLGANAYDTIHLAAEEHVRNETHTDAVKEAQRSHAQELKRISSDKSKFEQALSIAQGRVEALEQSATLVRKAALEEAKNGFREMLQMKDEQITTLQRQLEMLGGKLDTLQHSITKTFSASKEKGSFGEMFMEQILKTAFICDVRVVSKDAHTADIRMHHGEEHEYLWEVKNYTRMVSAEEVEKFRRDLRLNPHIRAGCMVSLRTGIVGHSKGGDIDMEFLEDGRCILFLNNFLNRDDPVFYLQSLRPFFHLIESQTKPVEDDTDRVRVLKMKANLITNLLRTHSSSVSKHRNAILSHKKRTESMFVEFHSYILESETHLQTLLRVALGDGDESEEILKDTETYLPSTIFTKERLSDCEGKTKAFIVWLTGEAVPEEGSTIELKDLLARSKICGFAEKFVRDLREEIFQPSAWVKGGRGISGMKWIVT</sequence>
<evidence type="ECO:0000313" key="1">
    <source>
        <dbReference type="EMBL" id="QHT14422.1"/>
    </source>
</evidence>
<proteinExistence type="predicted"/>
<evidence type="ECO:0008006" key="2">
    <source>
        <dbReference type="Google" id="ProtNLM"/>
    </source>
</evidence>
<name>A0A6C0DDD6_9ZZZZ</name>
<dbReference type="AlphaFoldDB" id="A0A6C0DDD6"/>
<accession>A0A6C0DDD6</accession>
<reference evidence="1" key="1">
    <citation type="journal article" date="2020" name="Nature">
        <title>Giant virus diversity and host interactions through global metagenomics.</title>
        <authorList>
            <person name="Schulz F."/>
            <person name="Roux S."/>
            <person name="Paez-Espino D."/>
            <person name="Jungbluth S."/>
            <person name="Walsh D.A."/>
            <person name="Denef V.J."/>
            <person name="McMahon K.D."/>
            <person name="Konstantinidis K.T."/>
            <person name="Eloe-Fadrosh E.A."/>
            <person name="Kyrpides N.C."/>
            <person name="Woyke T."/>
        </authorList>
    </citation>
    <scope>NUCLEOTIDE SEQUENCE</scope>
    <source>
        <strain evidence="1">GVMAG-M-3300023174-137</strain>
    </source>
</reference>